<accession>A0A1Y1UN04</accession>
<sequence>MLPVPAASPLFLALFYSILFLATSPSSPFVDSPIPPALSSLSSSAPLPDRTWLSVNSGRVQDPHLAGYQPTYPFNETDPGSLLTSNDDQDPRTIDDEIPPNHVDWRYRGIGLIVDFGWKRSDAGIRWERGSVGLRKDTKEDRSFGFLTRFSRLLRRGVSHGDQ</sequence>
<evidence type="ECO:0000313" key="4">
    <source>
        <dbReference type="Proteomes" id="UP000193218"/>
    </source>
</evidence>
<feature type="region of interest" description="Disordered" evidence="1">
    <location>
        <begin position="66"/>
        <end position="97"/>
    </location>
</feature>
<evidence type="ECO:0000256" key="1">
    <source>
        <dbReference type="SAM" id="MobiDB-lite"/>
    </source>
</evidence>
<dbReference type="GeneID" id="33559721"/>
<evidence type="ECO:0000313" key="3">
    <source>
        <dbReference type="EMBL" id="ORX38864.1"/>
    </source>
</evidence>
<feature type="chain" id="PRO_5010986956" evidence="2">
    <location>
        <begin position="29"/>
        <end position="163"/>
    </location>
</feature>
<dbReference type="OrthoDB" id="2564054at2759"/>
<organism evidence="3 4">
    <name type="scientific">Kockovaella imperatae</name>
    <dbReference type="NCBI Taxonomy" id="4999"/>
    <lineage>
        <taxon>Eukaryota</taxon>
        <taxon>Fungi</taxon>
        <taxon>Dikarya</taxon>
        <taxon>Basidiomycota</taxon>
        <taxon>Agaricomycotina</taxon>
        <taxon>Tremellomycetes</taxon>
        <taxon>Tremellales</taxon>
        <taxon>Cuniculitremaceae</taxon>
        <taxon>Kockovaella</taxon>
    </lineage>
</organism>
<protein>
    <submittedName>
        <fullName evidence="3">Uncharacterized protein</fullName>
    </submittedName>
</protein>
<evidence type="ECO:0000256" key="2">
    <source>
        <dbReference type="SAM" id="SignalP"/>
    </source>
</evidence>
<name>A0A1Y1UN04_9TREE</name>
<keyword evidence="2" id="KW-0732">Signal</keyword>
<dbReference type="RefSeq" id="XP_021872727.1">
    <property type="nucleotide sequence ID" value="XM_022017912.1"/>
</dbReference>
<reference evidence="3 4" key="1">
    <citation type="submission" date="2017-03" db="EMBL/GenBank/DDBJ databases">
        <title>Widespread Adenine N6-methylation of Active Genes in Fungi.</title>
        <authorList>
            <consortium name="DOE Joint Genome Institute"/>
            <person name="Mondo S.J."/>
            <person name="Dannebaum R.O."/>
            <person name="Kuo R.C."/>
            <person name="Louie K.B."/>
            <person name="Bewick A.J."/>
            <person name="Labutti K."/>
            <person name="Haridas S."/>
            <person name="Kuo A."/>
            <person name="Salamov A."/>
            <person name="Ahrendt S.R."/>
            <person name="Lau R."/>
            <person name="Bowen B.P."/>
            <person name="Lipzen A."/>
            <person name="Sullivan W."/>
            <person name="Andreopoulos W.B."/>
            <person name="Clum A."/>
            <person name="Lindquist E."/>
            <person name="Daum C."/>
            <person name="Northen T.R."/>
            <person name="Ramamoorthy G."/>
            <person name="Schmitz R.J."/>
            <person name="Gryganskyi A."/>
            <person name="Culley D."/>
            <person name="Magnuson J."/>
            <person name="James T.Y."/>
            <person name="O'Malley M.A."/>
            <person name="Stajich J.E."/>
            <person name="Spatafora J.W."/>
            <person name="Visel A."/>
            <person name="Grigoriev I.V."/>
        </authorList>
    </citation>
    <scope>NUCLEOTIDE SEQUENCE [LARGE SCALE GENOMIC DNA]</scope>
    <source>
        <strain evidence="3 4">NRRL Y-17943</strain>
    </source>
</reference>
<feature type="signal peptide" evidence="2">
    <location>
        <begin position="1"/>
        <end position="28"/>
    </location>
</feature>
<gene>
    <name evidence="3" type="ORF">BD324DRAFT_648974</name>
</gene>
<keyword evidence="4" id="KW-1185">Reference proteome</keyword>
<dbReference type="EMBL" id="NBSH01000003">
    <property type="protein sequence ID" value="ORX38864.1"/>
    <property type="molecule type" value="Genomic_DNA"/>
</dbReference>
<comment type="caution">
    <text evidence="3">The sequence shown here is derived from an EMBL/GenBank/DDBJ whole genome shotgun (WGS) entry which is preliminary data.</text>
</comment>
<dbReference type="InParanoid" id="A0A1Y1UN04"/>
<dbReference type="Proteomes" id="UP000193218">
    <property type="component" value="Unassembled WGS sequence"/>
</dbReference>
<proteinExistence type="predicted"/>
<dbReference type="AlphaFoldDB" id="A0A1Y1UN04"/>